<evidence type="ECO:0000313" key="12">
    <source>
        <dbReference type="EMBL" id="SEM77217.1"/>
    </source>
</evidence>
<evidence type="ECO:0000256" key="6">
    <source>
        <dbReference type="ARBA" id="ARBA00022679"/>
    </source>
</evidence>
<dbReference type="OrthoDB" id="9801766at2"/>
<dbReference type="GO" id="GO:0046677">
    <property type="term" value="P:response to antibiotic"/>
    <property type="evidence" value="ECO:0007669"/>
    <property type="project" value="UniProtKB-KW"/>
</dbReference>
<keyword evidence="13" id="KW-1185">Reference proteome</keyword>
<evidence type="ECO:0000256" key="7">
    <source>
        <dbReference type="ARBA" id="ARBA00023251"/>
    </source>
</evidence>
<dbReference type="AlphaFoldDB" id="A0A1H8B5U6"/>
<evidence type="ECO:0000256" key="8">
    <source>
        <dbReference type="ARBA" id="ARBA00023315"/>
    </source>
</evidence>
<comment type="similarity">
    <text evidence="2 11">Belongs to the chloramphenicol acetyltransferase family.</text>
</comment>
<dbReference type="InterPro" id="IPR001707">
    <property type="entry name" value="Cmp_AcTrfase"/>
</dbReference>
<reference evidence="12 13" key="1">
    <citation type="submission" date="2016-10" db="EMBL/GenBank/DDBJ databases">
        <authorList>
            <person name="de Groot N.N."/>
        </authorList>
    </citation>
    <scope>NUCLEOTIDE SEQUENCE [LARGE SCALE GENOMIC DNA]</scope>
    <source>
        <strain evidence="12 13">CGMCC 1.5070</strain>
    </source>
</reference>
<sequence length="219" mass="25824">MNFNKIDIENWARKPYYEHFINNIRCTFSMTVNIDITDLLLELHTKDIKFYPTFLYMVTKVVNAHQEFRTCFDEQGNVGYWQSMMPCFTFFHNDDKTFSNLWIENCENFAAFYSCYLENMQKYGNVKDIVARKNVPPNTFPVSCIPWANFTSFNLNIFADGMYLLPIITGGKYFEQEGRTLLPVSLQVHHAVCDGYHASVFMDELQEQATQCRQWLIIE</sequence>
<comment type="subunit">
    <text evidence="3">Homotrimer.</text>
</comment>
<dbReference type="EMBL" id="FOCG01000001">
    <property type="protein sequence ID" value="SEM77217.1"/>
    <property type="molecule type" value="Genomic_DNA"/>
</dbReference>
<dbReference type="PANTHER" id="PTHR38474">
    <property type="entry name" value="SLR0299 PROTEIN"/>
    <property type="match status" value="1"/>
</dbReference>
<dbReference type="RefSeq" id="WP_092753513.1">
    <property type="nucleotide sequence ID" value="NZ_FOCG01000001.1"/>
</dbReference>
<evidence type="ECO:0000313" key="13">
    <source>
        <dbReference type="Proteomes" id="UP000199158"/>
    </source>
</evidence>
<dbReference type="GO" id="GO:0008811">
    <property type="term" value="F:chloramphenicol O-acetyltransferase activity"/>
    <property type="evidence" value="ECO:0007669"/>
    <property type="project" value="UniProtKB-EC"/>
</dbReference>
<proteinExistence type="inferred from homology"/>
<evidence type="ECO:0000256" key="9">
    <source>
        <dbReference type="PIRSR" id="PIRSR000440-1"/>
    </source>
</evidence>
<dbReference type="Pfam" id="PF00302">
    <property type="entry name" value="CAT"/>
    <property type="match status" value="1"/>
</dbReference>
<comment type="catalytic activity">
    <reaction evidence="10">
        <text>chloramphenicol + acetyl-CoA = chloramphenicol 3-acetate + CoA</text>
        <dbReference type="Rhea" id="RHEA:18421"/>
        <dbReference type="ChEBI" id="CHEBI:16730"/>
        <dbReference type="ChEBI" id="CHEBI:17698"/>
        <dbReference type="ChEBI" id="CHEBI:57287"/>
        <dbReference type="ChEBI" id="CHEBI:57288"/>
        <dbReference type="EC" id="2.3.1.28"/>
    </reaction>
</comment>
<dbReference type="PANTHER" id="PTHR38474:SF2">
    <property type="entry name" value="CHLORAMPHENICOL ACETYLTRANSFERASE"/>
    <property type="match status" value="1"/>
</dbReference>
<dbReference type="Proteomes" id="UP000199158">
    <property type="component" value="Unassembled WGS sequence"/>
</dbReference>
<gene>
    <name evidence="12" type="ORF">SAMN05216180_1684</name>
</gene>
<dbReference type="PROSITE" id="PS00100">
    <property type="entry name" value="CAT"/>
    <property type="match status" value="1"/>
</dbReference>
<protein>
    <recommendedName>
        <fullName evidence="5 10">Chloramphenicol acetyltransferase</fullName>
        <ecNumber evidence="4 10">2.3.1.28</ecNumber>
    </recommendedName>
</protein>
<feature type="active site" description="Proton acceptor" evidence="9">
    <location>
        <position position="190"/>
    </location>
</feature>
<evidence type="ECO:0000256" key="3">
    <source>
        <dbReference type="ARBA" id="ARBA00011233"/>
    </source>
</evidence>
<evidence type="ECO:0000256" key="5">
    <source>
        <dbReference type="ARBA" id="ARBA00020291"/>
    </source>
</evidence>
<accession>A0A1H8B5U6</accession>
<dbReference type="InterPro" id="IPR018372">
    <property type="entry name" value="Chloramphenicol_AcTrfase_AS"/>
</dbReference>
<dbReference type="SUPFAM" id="SSF52777">
    <property type="entry name" value="CoA-dependent acyltransferases"/>
    <property type="match status" value="1"/>
</dbReference>
<keyword evidence="7 10" id="KW-0046">Antibiotic resistance</keyword>
<keyword evidence="8 10" id="KW-0012">Acyltransferase</keyword>
<dbReference type="STRING" id="474960.SAMN05216180_1684"/>
<comment type="function">
    <text evidence="1 10">This enzyme is an effector of chloramphenicol resistance in bacteria.</text>
</comment>
<dbReference type="SMART" id="SM01059">
    <property type="entry name" value="CAT"/>
    <property type="match status" value="1"/>
</dbReference>
<evidence type="ECO:0000256" key="2">
    <source>
        <dbReference type="ARBA" id="ARBA00010571"/>
    </source>
</evidence>
<evidence type="ECO:0000256" key="1">
    <source>
        <dbReference type="ARBA" id="ARBA00002150"/>
    </source>
</evidence>
<dbReference type="InterPro" id="IPR023213">
    <property type="entry name" value="CAT-like_dom_sf"/>
</dbReference>
<dbReference type="PIRSF" id="PIRSF000440">
    <property type="entry name" value="CAT"/>
    <property type="match status" value="1"/>
</dbReference>
<dbReference type="EC" id="2.3.1.28" evidence="4 10"/>
<dbReference type="NCBIfam" id="NF000491">
    <property type="entry name" value="chloram_CatA"/>
    <property type="match status" value="1"/>
</dbReference>
<dbReference type="Gene3D" id="3.30.559.10">
    <property type="entry name" value="Chloramphenicol acetyltransferase-like domain"/>
    <property type="match status" value="1"/>
</dbReference>
<name>A0A1H8B5U6_9FIRM</name>
<evidence type="ECO:0000256" key="4">
    <source>
        <dbReference type="ARBA" id="ARBA00013235"/>
    </source>
</evidence>
<evidence type="ECO:0000256" key="11">
    <source>
        <dbReference type="RuleBase" id="RU004156"/>
    </source>
</evidence>
<organism evidence="12 13">
    <name type="scientific">Hydrogenoanaerobacterium saccharovorans</name>
    <dbReference type="NCBI Taxonomy" id="474960"/>
    <lineage>
        <taxon>Bacteria</taxon>
        <taxon>Bacillati</taxon>
        <taxon>Bacillota</taxon>
        <taxon>Clostridia</taxon>
        <taxon>Eubacteriales</taxon>
        <taxon>Oscillospiraceae</taxon>
        <taxon>Hydrogenoanaerobacterium</taxon>
    </lineage>
</organism>
<keyword evidence="6 10" id="KW-0808">Transferase</keyword>
<evidence type="ECO:0000256" key="10">
    <source>
        <dbReference type="RuleBase" id="RU000503"/>
    </source>
</evidence>